<dbReference type="RefSeq" id="WP_307268896.1">
    <property type="nucleotide sequence ID" value="NZ_JAUSVX010000001.1"/>
</dbReference>
<reference evidence="2 3" key="1">
    <citation type="submission" date="2023-07" db="EMBL/GenBank/DDBJ databases">
        <title>Genomic Encyclopedia of Type Strains, Phase IV (KMG-IV): sequencing the most valuable type-strain genomes for metagenomic binning, comparative biology and taxonomic classification.</title>
        <authorList>
            <person name="Goeker M."/>
        </authorList>
    </citation>
    <scope>NUCLEOTIDE SEQUENCE [LARGE SCALE GENOMIC DNA]</scope>
    <source>
        <strain evidence="2 3">DSM 19619</strain>
    </source>
</reference>
<evidence type="ECO:0000313" key="3">
    <source>
        <dbReference type="Proteomes" id="UP001242480"/>
    </source>
</evidence>
<dbReference type="InterPro" id="IPR050678">
    <property type="entry name" value="DNA_Partitioning_ATPase"/>
</dbReference>
<dbReference type="PANTHER" id="PTHR13696">
    <property type="entry name" value="P-LOOP CONTAINING NUCLEOSIDE TRIPHOSPHATE HYDROLASE"/>
    <property type="match status" value="1"/>
</dbReference>
<dbReference type="InterPro" id="IPR025669">
    <property type="entry name" value="AAA_dom"/>
</dbReference>
<dbReference type="Proteomes" id="UP001242480">
    <property type="component" value="Unassembled WGS sequence"/>
</dbReference>
<dbReference type="PANTHER" id="PTHR13696:SF99">
    <property type="entry name" value="COBYRINIC ACID AC-DIAMIDE SYNTHASE"/>
    <property type="match status" value="1"/>
</dbReference>
<organism evidence="2 3">
    <name type="scientific">Labrys wisconsinensis</name>
    <dbReference type="NCBI Taxonomy" id="425677"/>
    <lineage>
        <taxon>Bacteria</taxon>
        <taxon>Pseudomonadati</taxon>
        <taxon>Pseudomonadota</taxon>
        <taxon>Alphaproteobacteria</taxon>
        <taxon>Hyphomicrobiales</taxon>
        <taxon>Xanthobacteraceae</taxon>
        <taxon>Labrys</taxon>
    </lineage>
</organism>
<keyword evidence="3" id="KW-1185">Reference proteome</keyword>
<proteinExistence type="predicted"/>
<dbReference type="InterPro" id="IPR027417">
    <property type="entry name" value="P-loop_NTPase"/>
</dbReference>
<dbReference type="EMBL" id="JAUSVX010000001">
    <property type="protein sequence ID" value="MDQ0468178.1"/>
    <property type="molecule type" value="Genomic_DNA"/>
</dbReference>
<dbReference type="SUPFAM" id="SSF52540">
    <property type="entry name" value="P-loop containing nucleoside triphosphate hydrolases"/>
    <property type="match status" value="1"/>
</dbReference>
<name>A0ABU0J436_9HYPH</name>
<protein>
    <submittedName>
        <fullName evidence="2">Chromosome partitioning protein</fullName>
    </submittedName>
</protein>
<evidence type="ECO:0000313" key="2">
    <source>
        <dbReference type="EMBL" id="MDQ0468178.1"/>
    </source>
</evidence>
<dbReference type="CDD" id="cd02042">
    <property type="entry name" value="ParAB_family"/>
    <property type="match status" value="1"/>
</dbReference>
<gene>
    <name evidence="2" type="ORF">QO011_001173</name>
</gene>
<feature type="domain" description="AAA" evidence="1">
    <location>
        <begin position="5"/>
        <end position="192"/>
    </location>
</feature>
<dbReference type="Gene3D" id="3.40.50.300">
    <property type="entry name" value="P-loop containing nucleotide triphosphate hydrolases"/>
    <property type="match status" value="1"/>
</dbReference>
<accession>A0ABU0J436</accession>
<comment type="caution">
    <text evidence="2">The sequence shown here is derived from an EMBL/GenBank/DDBJ whole genome shotgun (WGS) entry which is preliminary data.</text>
</comment>
<dbReference type="Pfam" id="PF13614">
    <property type="entry name" value="AAA_31"/>
    <property type="match status" value="1"/>
</dbReference>
<evidence type="ECO:0000259" key="1">
    <source>
        <dbReference type="Pfam" id="PF13614"/>
    </source>
</evidence>
<sequence>MTVSVSLINMKGGVGKTTLAFNLAWFASFKRAKKVLVVDLDPQANASQYLMGARNYLSHIRGNKGTVVEILEQFTPAFHGRSAPSPLKPEDVILTVKAWNDGSFIDLIPSRLELAWTLKNPTSKDRLLAKFLADTASKYDLILIDCAPTESILTLSAYRSSRYVLIPVKPEFLAAIGLPLLVRSINEFHASFGQHQLDIAGIIFTDSDPQHAKPEHNAGRRDVAAVAAAEGWMVFSNELRHSDSYPKGARTGEPIFLTDYARWWVKDEFDQLGAEFMSRIGL</sequence>